<comment type="caution">
    <text evidence="1">The sequence shown here is derived from an EMBL/GenBank/DDBJ whole genome shotgun (WGS) entry which is preliminary data.</text>
</comment>
<dbReference type="GO" id="GO:0009279">
    <property type="term" value="C:cell outer membrane"/>
    <property type="evidence" value="ECO:0007669"/>
    <property type="project" value="TreeGrafter"/>
</dbReference>
<sequence>MWFLLLIISYSIESGRMDIIRENNKELVKFSGGVVVKDSSLVIQAPEGSYNESQDVLVLVGKVIATLKKRNLEAQRLLLEQKGNIAKAYGNVIVRENNTLLKADSVYFTEGTITAYGKVFYRNIEDSMEVYAGFLMSTNDSTLIEDKPLIKFLRRDTLVVKAEKFHIENSGIQGYDSVNIAGGQMKVDADTLFFNGDSNKGILTGGCSIQWKDGDGKSDTLKFFLTEQNELDSIILLSEAFVHNKGEKNEIFISSPRIIIKIESGELKYLRATSGKGIFKELDNVGTKSN</sequence>
<accession>A0A7V0LUK9</accession>
<dbReference type="Gene3D" id="2.60.450.10">
    <property type="entry name" value="Lipopolysaccharide (LPS) transport protein A like domain"/>
    <property type="match status" value="1"/>
</dbReference>
<dbReference type="AlphaFoldDB" id="A0A7V0LUK9"/>
<organism evidence="1">
    <name type="scientific">candidate division WOR-3 bacterium</name>
    <dbReference type="NCBI Taxonomy" id="2052148"/>
    <lineage>
        <taxon>Bacteria</taxon>
        <taxon>Bacteria division WOR-3</taxon>
    </lineage>
</organism>
<reference evidence="1" key="1">
    <citation type="journal article" date="2020" name="mSystems">
        <title>Genome- and Community-Level Interaction Insights into Carbon Utilization and Element Cycling Functions of Hydrothermarchaeota in Hydrothermal Sediment.</title>
        <authorList>
            <person name="Zhou Z."/>
            <person name="Liu Y."/>
            <person name="Xu W."/>
            <person name="Pan J."/>
            <person name="Luo Z.H."/>
            <person name="Li M."/>
        </authorList>
    </citation>
    <scope>NUCLEOTIDE SEQUENCE [LARGE SCALE GENOMIC DNA]</scope>
    <source>
        <strain evidence="1">HyVt-28</strain>
    </source>
</reference>
<gene>
    <name evidence="1" type="ORF">ENH14_03085</name>
</gene>
<evidence type="ECO:0000313" key="1">
    <source>
        <dbReference type="EMBL" id="HDL60422.1"/>
    </source>
</evidence>
<dbReference type="GO" id="GO:1990351">
    <property type="term" value="C:transporter complex"/>
    <property type="evidence" value="ECO:0007669"/>
    <property type="project" value="TreeGrafter"/>
</dbReference>
<dbReference type="PANTHER" id="PTHR30189:SF1">
    <property type="entry name" value="LPS-ASSEMBLY PROTEIN LPTD"/>
    <property type="match status" value="1"/>
</dbReference>
<dbReference type="PANTHER" id="PTHR30189">
    <property type="entry name" value="LPS-ASSEMBLY PROTEIN"/>
    <property type="match status" value="1"/>
</dbReference>
<dbReference type="EMBL" id="DRDR01000132">
    <property type="protein sequence ID" value="HDL60422.1"/>
    <property type="molecule type" value="Genomic_DNA"/>
</dbReference>
<proteinExistence type="predicted"/>
<dbReference type="Proteomes" id="UP000886381">
    <property type="component" value="Unassembled WGS sequence"/>
</dbReference>
<name>A0A7V0LUK9_UNCW3</name>
<evidence type="ECO:0008006" key="2">
    <source>
        <dbReference type="Google" id="ProtNLM"/>
    </source>
</evidence>
<protein>
    <recommendedName>
        <fullName evidence="2">Organic solvent tolerance-like N-terminal domain-containing protein</fullName>
    </recommendedName>
</protein>
<dbReference type="InterPro" id="IPR050218">
    <property type="entry name" value="LptD"/>
</dbReference>